<keyword evidence="8 10" id="KW-0808">Transferase</keyword>
<dbReference type="InterPro" id="IPR045865">
    <property type="entry name" value="ACT-like_dom_sf"/>
</dbReference>
<dbReference type="AlphaFoldDB" id="A0A923PQU0"/>
<dbReference type="Pfam" id="PF22629">
    <property type="entry name" value="ACT_AHAS_ss"/>
    <property type="match status" value="1"/>
</dbReference>
<dbReference type="NCBIfam" id="TIGR00119">
    <property type="entry name" value="acolac_sm"/>
    <property type="match status" value="1"/>
</dbReference>
<evidence type="ECO:0000313" key="11">
    <source>
        <dbReference type="Proteomes" id="UP000650081"/>
    </source>
</evidence>
<reference evidence="10" key="1">
    <citation type="submission" date="2020-08" db="EMBL/GenBank/DDBJ databases">
        <title>Lewinella bacteria from marine environments.</title>
        <authorList>
            <person name="Zhong Y."/>
        </authorList>
    </citation>
    <scope>NUCLEOTIDE SEQUENCE</scope>
    <source>
        <strain evidence="10">KCTC 42187</strain>
    </source>
</reference>
<dbReference type="InterPro" id="IPR002912">
    <property type="entry name" value="ACT_dom"/>
</dbReference>
<evidence type="ECO:0000259" key="9">
    <source>
        <dbReference type="PROSITE" id="PS51671"/>
    </source>
</evidence>
<evidence type="ECO:0000256" key="2">
    <source>
        <dbReference type="ARBA" id="ARBA00005025"/>
    </source>
</evidence>
<dbReference type="Pfam" id="PF10369">
    <property type="entry name" value="ALS_ss_C"/>
    <property type="match status" value="1"/>
</dbReference>
<dbReference type="CDD" id="cd04878">
    <property type="entry name" value="ACT_AHAS"/>
    <property type="match status" value="1"/>
</dbReference>
<keyword evidence="6 8" id="KW-0100">Branched-chain amino acid biosynthesis</keyword>
<dbReference type="GO" id="GO:0005829">
    <property type="term" value="C:cytosol"/>
    <property type="evidence" value="ECO:0007669"/>
    <property type="project" value="TreeGrafter"/>
</dbReference>
<evidence type="ECO:0000313" key="10">
    <source>
        <dbReference type="EMBL" id="MBC6995062.1"/>
    </source>
</evidence>
<gene>
    <name evidence="10" type="primary">ilvN</name>
    <name evidence="10" type="ORF">H9S92_12860</name>
</gene>
<comment type="similarity">
    <text evidence="3 8">Belongs to the acetolactate synthase small subunit family.</text>
</comment>
<dbReference type="GO" id="GO:1990610">
    <property type="term" value="F:acetolactate synthase regulator activity"/>
    <property type="evidence" value="ECO:0007669"/>
    <property type="project" value="UniProtKB-UniRule"/>
</dbReference>
<dbReference type="InterPro" id="IPR019455">
    <property type="entry name" value="Acetolactate_synth_ssu_C"/>
</dbReference>
<name>A0A923PQU0_9BACT</name>
<feature type="domain" description="ACT" evidence="9">
    <location>
        <begin position="8"/>
        <end position="82"/>
    </location>
</feature>
<accession>A0A923PQU0</accession>
<dbReference type="SUPFAM" id="SSF55021">
    <property type="entry name" value="ACT-like"/>
    <property type="match status" value="2"/>
</dbReference>
<evidence type="ECO:0000256" key="6">
    <source>
        <dbReference type="ARBA" id="ARBA00023304"/>
    </source>
</evidence>
<comment type="pathway">
    <text evidence="1 8">Amino-acid biosynthesis; L-isoleucine biosynthesis; L-isoleucine from 2-oxobutanoate: step 1/4.</text>
</comment>
<evidence type="ECO:0000256" key="5">
    <source>
        <dbReference type="ARBA" id="ARBA00022605"/>
    </source>
</evidence>
<sequence length="178" mass="20233">MSEIKHYTITVFTEDQAGLLSRVVGIFNRRNLNISSLTTSQSSDPTIHRFTIVVAVSEEMVIKLVAQLDKQVDVLKAFYYDDSQIVHQEIALYKVPIAAFSHGNEVERMIRRHNARVLLIEPEYVVIEKTGHESETQALLLELKNVGIYEFVRSGRVAIVKPMEMLNNYLATLGRGED</sequence>
<dbReference type="GO" id="GO:0009099">
    <property type="term" value="P:L-valine biosynthetic process"/>
    <property type="evidence" value="ECO:0007669"/>
    <property type="project" value="UniProtKB-UniRule"/>
</dbReference>
<comment type="catalytic activity">
    <reaction evidence="7 8">
        <text>2 pyruvate + H(+) = (2S)-2-acetolactate + CO2</text>
        <dbReference type="Rhea" id="RHEA:25249"/>
        <dbReference type="ChEBI" id="CHEBI:15361"/>
        <dbReference type="ChEBI" id="CHEBI:15378"/>
        <dbReference type="ChEBI" id="CHEBI:16526"/>
        <dbReference type="ChEBI" id="CHEBI:58476"/>
        <dbReference type="EC" id="2.2.1.6"/>
    </reaction>
</comment>
<dbReference type="InterPro" id="IPR027271">
    <property type="entry name" value="Acetolactate_synth/TF_NikR_C"/>
</dbReference>
<dbReference type="InterPro" id="IPR004789">
    <property type="entry name" value="Acetalactate_synth_ssu"/>
</dbReference>
<comment type="subunit">
    <text evidence="4 8">Dimer of large and small chains.</text>
</comment>
<dbReference type="EC" id="2.2.1.6" evidence="8"/>
<comment type="caution">
    <text evidence="10">The sequence shown here is derived from an EMBL/GenBank/DDBJ whole genome shotgun (WGS) entry which is preliminary data.</text>
</comment>
<dbReference type="EMBL" id="JACSIT010000117">
    <property type="protein sequence ID" value="MBC6995062.1"/>
    <property type="molecule type" value="Genomic_DNA"/>
</dbReference>
<evidence type="ECO:0000256" key="4">
    <source>
        <dbReference type="ARBA" id="ARBA00011744"/>
    </source>
</evidence>
<dbReference type="PANTHER" id="PTHR30239:SF0">
    <property type="entry name" value="ACETOLACTATE SYNTHASE SMALL SUBUNIT 1, CHLOROPLASTIC"/>
    <property type="match status" value="1"/>
</dbReference>
<keyword evidence="11" id="KW-1185">Reference proteome</keyword>
<dbReference type="NCBIfam" id="NF008864">
    <property type="entry name" value="PRK11895.1"/>
    <property type="match status" value="1"/>
</dbReference>
<dbReference type="PANTHER" id="PTHR30239">
    <property type="entry name" value="ACETOLACTATE SYNTHASE SMALL SUBUNIT"/>
    <property type="match status" value="1"/>
</dbReference>
<evidence type="ECO:0000256" key="7">
    <source>
        <dbReference type="ARBA" id="ARBA00048670"/>
    </source>
</evidence>
<dbReference type="GO" id="GO:0003984">
    <property type="term" value="F:acetolactate synthase activity"/>
    <property type="evidence" value="ECO:0007669"/>
    <property type="project" value="UniProtKB-UniRule"/>
</dbReference>
<dbReference type="InterPro" id="IPR039557">
    <property type="entry name" value="AHAS_ACT"/>
</dbReference>
<evidence type="ECO:0000256" key="1">
    <source>
        <dbReference type="ARBA" id="ARBA00004974"/>
    </source>
</evidence>
<dbReference type="PROSITE" id="PS51671">
    <property type="entry name" value="ACT"/>
    <property type="match status" value="1"/>
</dbReference>
<dbReference type="Gene3D" id="3.30.70.1150">
    <property type="entry name" value="ACT-like. Chain A, domain 2"/>
    <property type="match status" value="1"/>
</dbReference>
<evidence type="ECO:0000256" key="3">
    <source>
        <dbReference type="ARBA" id="ARBA00006341"/>
    </source>
</evidence>
<dbReference type="GO" id="GO:0009097">
    <property type="term" value="P:isoleucine biosynthetic process"/>
    <property type="evidence" value="ECO:0007669"/>
    <property type="project" value="UniProtKB-UniRule"/>
</dbReference>
<dbReference type="InterPro" id="IPR054480">
    <property type="entry name" value="AHAS_small-like_ACT"/>
</dbReference>
<evidence type="ECO:0000256" key="8">
    <source>
        <dbReference type="RuleBase" id="RU368092"/>
    </source>
</evidence>
<dbReference type="Proteomes" id="UP000650081">
    <property type="component" value="Unassembled WGS sequence"/>
</dbReference>
<comment type="function">
    <text evidence="8">Catalyzes the conversion of 2 pyruvate molecules into acetolactate in the first common step of the biosynthetic pathway of the branched-amino acids such as leucine, isoleucine, and valine.</text>
</comment>
<dbReference type="Gene3D" id="3.30.70.260">
    <property type="match status" value="1"/>
</dbReference>
<proteinExistence type="inferred from homology"/>
<keyword evidence="5 8" id="KW-0028">Amino-acid biosynthesis</keyword>
<dbReference type="RefSeq" id="WP_187467114.1">
    <property type="nucleotide sequence ID" value="NZ_JACSIT010000117.1"/>
</dbReference>
<protein>
    <recommendedName>
        <fullName evidence="8">Acetolactate synthase small subunit</fullName>
        <shortName evidence="8">AHAS</shortName>
        <shortName evidence="8">ALS</shortName>
        <ecNumber evidence="8">2.2.1.6</ecNumber>
    </recommendedName>
    <alternativeName>
        <fullName evidence="8">Acetohydroxy-acid synthase small subunit</fullName>
    </alternativeName>
</protein>
<organism evidence="10 11">
    <name type="scientific">Neolewinella lacunae</name>
    <dbReference type="NCBI Taxonomy" id="1517758"/>
    <lineage>
        <taxon>Bacteria</taxon>
        <taxon>Pseudomonadati</taxon>
        <taxon>Bacteroidota</taxon>
        <taxon>Saprospiria</taxon>
        <taxon>Saprospirales</taxon>
        <taxon>Lewinellaceae</taxon>
        <taxon>Neolewinella</taxon>
    </lineage>
</organism>
<comment type="pathway">
    <text evidence="2 8">Amino-acid biosynthesis; L-valine biosynthesis; L-valine from pyruvate: step 1/4.</text>
</comment>